<name>A0A249PA72_9HYPH</name>
<dbReference type="AlphaFoldDB" id="A0A249PA72"/>
<dbReference type="GO" id="GO:0005524">
    <property type="term" value="F:ATP binding"/>
    <property type="evidence" value="ECO:0007669"/>
    <property type="project" value="UniProtKB-KW"/>
</dbReference>
<proteinExistence type="predicted"/>
<dbReference type="GO" id="GO:0009307">
    <property type="term" value="P:DNA restriction-modification system"/>
    <property type="evidence" value="ECO:0007669"/>
    <property type="project" value="UniProtKB-KW"/>
</dbReference>
<dbReference type="InterPro" id="IPR007409">
    <property type="entry name" value="Restrct_endonuc_type1_HsdR_N"/>
</dbReference>
<dbReference type="KEGG" id="esj:SJ05684_c11510"/>
<keyword evidence="3" id="KW-1185">Reference proteome</keyword>
<dbReference type="GO" id="GO:0009035">
    <property type="term" value="F:type I site-specific deoxyribonuclease activity"/>
    <property type="evidence" value="ECO:0007669"/>
    <property type="project" value="UniProtKB-EC"/>
</dbReference>
<feature type="domain" description="Restriction endonuclease type I HsdR N-terminal" evidence="1">
    <location>
        <begin position="60"/>
        <end position="123"/>
    </location>
</feature>
<gene>
    <name evidence="2" type="ORF">SJ05684_c11510</name>
</gene>
<dbReference type="Proteomes" id="UP000217211">
    <property type="component" value="Chromosome"/>
</dbReference>
<organism evidence="2 3">
    <name type="scientific">Sinorhizobium sojae CCBAU 05684</name>
    <dbReference type="NCBI Taxonomy" id="716928"/>
    <lineage>
        <taxon>Bacteria</taxon>
        <taxon>Pseudomonadati</taxon>
        <taxon>Pseudomonadota</taxon>
        <taxon>Alphaproteobacteria</taxon>
        <taxon>Hyphomicrobiales</taxon>
        <taxon>Rhizobiaceae</taxon>
        <taxon>Sinorhizobium/Ensifer group</taxon>
        <taxon>Sinorhizobium</taxon>
    </lineage>
</organism>
<dbReference type="GO" id="GO:0003677">
    <property type="term" value="F:DNA binding"/>
    <property type="evidence" value="ECO:0007669"/>
    <property type="project" value="UniProtKB-KW"/>
</dbReference>
<reference evidence="2 3" key="1">
    <citation type="submission" date="2017-08" db="EMBL/GenBank/DDBJ databases">
        <title>Multipartite genome sequences of Sinorhizobium species nodulating soybeans.</title>
        <authorList>
            <person name="Tian C.F."/>
        </authorList>
    </citation>
    <scope>NUCLEOTIDE SEQUENCE [LARGE SCALE GENOMIC DNA]</scope>
    <source>
        <strain evidence="2 3">CCBAU 05684</strain>
    </source>
</reference>
<evidence type="ECO:0000313" key="3">
    <source>
        <dbReference type="Proteomes" id="UP000217211"/>
    </source>
</evidence>
<sequence length="802" mass="87041">MVAKQLTTSPTEADYEGNMNATIARAFPWLPSGSVRHQIKFAFNFGRANIEVDGVADYRKEGRADIVLYDGNSPLAVLELKRPGLPLTADDEAQGLSYARVLNPMAPLVVVSNGHDVRIIRTHDGGSLDGATLSESQFTGIVTAAARVARADVARAIETLMGTNPTIWRQAVEQVSASVIGELTSTGSDHSLPFESNFLLKRKSTIAVLAHLAAGDRLVLVEGPPLIGKSSVLRELVEKTRDDENFVTLFLEAGGSGVIQSLADAFGRELAWPVTTAEARHWLIQQSNSESAPALVIAVDGFDPGMSDLRKELTDLTSSSFGSKVRVVVSVDDSATDLLTGGANGRSSSPLGRRAKRVPLGHLDDDEFRAAVQNLGNRRIYFMRGANLARELRFPWLLRSMMSDILASPSYNNPEFMAVLPPLLSLGLIGQARMRFRDTELRYLFKELAEAFMDEAWDRKRPSPLILESLGVFLIRRKKLASRLGATQIADLIARGYLRATIHESGEAVVAVRLPELLASELADRVAVELSRRSRTNPSDAAEWLAGAASNIPMGDVICAQAVFDAAMRDDLGLPWELVVALLEDRPARDSLSPGAKLAMFSEETGRVDLDVREDGSIVARAGGRETLIAREDGEDLDTTYSNFHSWLILSHLASIPSGLDIDGEVERIDPIILLEVGSADIVLRQPGPEMQFNSVLSHDVPGAGSIVCHQAGIVEAVTYAMFRYLRREGRNASAWLEEACRRGSLPLVHRSMIALQFLVESGPEDHAAFATEMLDGPVIEAMKRFPTLHPEASSAASSSGS</sequence>
<dbReference type="Pfam" id="PF04313">
    <property type="entry name" value="HSDR_N"/>
    <property type="match status" value="1"/>
</dbReference>
<dbReference type="EMBL" id="CP023067">
    <property type="protein sequence ID" value="ASY62607.1"/>
    <property type="molecule type" value="Genomic_DNA"/>
</dbReference>
<dbReference type="eggNOG" id="COG4096">
    <property type="taxonomic scope" value="Bacteria"/>
</dbReference>
<evidence type="ECO:0000259" key="1">
    <source>
        <dbReference type="Pfam" id="PF04313"/>
    </source>
</evidence>
<protein>
    <recommendedName>
        <fullName evidence="1">Restriction endonuclease type I HsdR N-terminal domain-containing protein</fullName>
    </recommendedName>
</protein>
<evidence type="ECO:0000313" key="2">
    <source>
        <dbReference type="EMBL" id="ASY62607.1"/>
    </source>
</evidence>
<accession>A0A249PA72</accession>
<dbReference type="Gene3D" id="3.90.1570.30">
    <property type="match status" value="1"/>
</dbReference>
<dbReference type="STRING" id="716928.GCA_000261485_04875"/>